<gene>
    <name evidence="1" type="ORF">BDR25DRAFT_363565</name>
</gene>
<proteinExistence type="predicted"/>
<evidence type="ECO:0000313" key="1">
    <source>
        <dbReference type="EMBL" id="KAF2462723.1"/>
    </source>
</evidence>
<organism evidence="1 2">
    <name type="scientific">Lindgomyces ingoldianus</name>
    <dbReference type="NCBI Taxonomy" id="673940"/>
    <lineage>
        <taxon>Eukaryota</taxon>
        <taxon>Fungi</taxon>
        <taxon>Dikarya</taxon>
        <taxon>Ascomycota</taxon>
        <taxon>Pezizomycotina</taxon>
        <taxon>Dothideomycetes</taxon>
        <taxon>Pleosporomycetidae</taxon>
        <taxon>Pleosporales</taxon>
        <taxon>Lindgomycetaceae</taxon>
        <taxon>Lindgomyces</taxon>
    </lineage>
</organism>
<keyword evidence="2" id="KW-1185">Reference proteome</keyword>
<reference evidence="1" key="1">
    <citation type="journal article" date="2020" name="Stud. Mycol.">
        <title>101 Dothideomycetes genomes: a test case for predicting lifestyles and emergence of pathogens.</title>
        <authorList>
            <person name="Haridas S."/>
            <person name="Albert R."/>
            <person name="Binder M."/>
            <person name="Bloem J."/>
            <person name="Labutti K."/>
            <person name="Salamov A."/>
            <person name="Andreopoulos B."/>
            <person name="Baker S."/>
            <person name="Barry K."/>
            <person name="Bills G."/>
            <person name="Bluhm B."/>
            <person name="Cannon C."/>
            <person name="Castanera R."/>
            <person name="Culley D."/>
            <person name="Daum C."/>
            <person name="Ezra D."/>
            <person name="Gonzalez J."/>
            <person name="Henrissat B."/>
            <person name="Kuo A."/>
            <person name="Liang C."/>
            <person name="Lipzen A."/>
            <person name="Lutzoni F."/>
            <person name="Magnuson J."/>
            <person name="Mondo S."/>
            <person name="Nolan M."/>
            <person name="Ohm R."/>
            <person name="Pangilinan J."/>
            <person name="Park H.-J."/>
            <person name="Ramirez L."/>
            <person name="Alfaro M."/>
            <person name="Sun H."/>
            <person name="Tritt A."/>
            <person name="Yoshinaga Y."/>
            <person name="Zwiers L.-H."/>
            <person name="Turgeon B."/>
            <person name="Goodwin S."/>
            <person name="Spatafora J."/>
            <person name="Crous P."/>
            <person name="Grigoriev I."/>
        </authorList>
    </citation>
    <scope>NUCLEOTIDE SEQUENCE</scope>
    <source>
        <strain evidence="1">ATCC 200398</strain>
    </source>
</reference>
<sequence>MAGWGNWRSSNSFEDRPTASSKPPIVSALSESFFKPRLAFDRRVRLKQIFRRRVKDPRHWNIYLLTVRHKKVHRANVRFTRDILMRDVLRITTDEIFVCDPLSIDMSLVSGLAVIIATEPTSEEPFTLPHATKDEKGLNFNWVICVKGI</sequence>
<name>A0ACB6Q795_9PLEO</name>
<comment type="caution">
    <text evidence="1">The sequence shown here is derived from an EMBL/GenBank/DDBJ whole genome shotgun (WGS) entry which is preliminary data.</text>
</comment>
<dbReference type="EMBL" id="MU003563">
    <property type="protein sequence ID" value="KAF2462723.1"/>
    <property type="molecule type" value="Genomic_DNA"/>
</dbReference>
<accession>A0ACB6Q795</accession>
<dbReference type="Proteomes" id="UP000799755">
    <property type="component" value="Unassembled WGS sequence"/>
</dbReference>
<evidence type="ECO:0000313" key="2">
    <source>
        <dbReference type="Proteomes" id="UP000799755"/>
    </source>
</evidence>
<protein>
    <submittedName>
        <fullName evidence="1">Uncharacterized protein</fullName>
    </submittedName>
</protein>